<evidence type="ECO:0000313" key="1">
    <source>
        <dbReference type="EMBL" id="KAK3710929.1"/>
    </source>
</evidence>
<comment type="caution">
    <text evidence="1">The sequence shown here is derived from an EMBL/GenBank/DDBJ whole genome shotgun (WGS) entry which is preliminary data.</text>
</comment>
<accession>A0ACC3N6I2</accession>
<name>A0ACC3N6I2_9PEZI</name>
<sequence>MAGSREIFRKTQRHQVALASVKKWKQADRSMSQQWFPSCCRKSEVERSRASPNQRFYCCHRVKVPSRSELIRLENDPPMRSQAECSRKGQLVGIPEDELPILVQMEGRYDTLEFWIQQEARDELQRQMRTAVSDTVGTSIAPPSIPHRPVAPPPAKLSFFGRKQIKAPVTRNPPKPAEASVSVDVQLDELHFRRETEYGLYETLRGRCVLL</sequence>
<dbReference type="Proteomes" id="UP001281147">
    <property type="component" value="Unassembled WGS sequence"/>
</dbReference>
<keyword evidence="2" id="KW-1185">Reference proteome</keyword>
<evidence type="ECO:0000313" key="2">
    <source>
        <dbReference type="Proteomes" id="UP001281147"/>
    </source>
</evidence>
<gene>
    <name evidence="1" type="ORF">LTR37_009950</name>
</gene>
<dbReference type="EMBL" id="JAUTXU010000080">
    <property type="protein sequence ID" value="KAK3710929.1"/>
    <property type="molecule type" value="Genomic_DNA"/>
</dbReference>
<organism evidence="1 2">
    <name type="scientific">Vermiconidia calcicola</name>
    <dbReference type="NCBI Taxonomy" id="1690605"/>
    <lineage>
        <taxon>Eukaryota</taxon>
        <taxon>Fungi</taxon>
        <taxon>Dikarya</taxon>
        <taxon>Ascomycota</taxon>
        <taxon>Pezizomycotina</taxon>
        <taxon>Dothideomycetes</taxon>
        <taxon>Dothideomycetidae</taxon>
        <taxon>Mycosphaerellales</taxon>
        <taxon>Extremaceae</taxon>
        <taxon>Vermiconidia</taxon>
    </lineage>
</organism>
<proteinExistence type="predicted"/>
<reference evidence="1" key="1">
    <citation type="submission" date="2023-07" db="EMBL/GenBank/DDBJ databases">
        <title>Black Yeasts Isolated from many extreme environments.</title>
        <authorList>
            <person name="Coleine C."/>
            <person name="Stajich J.E."/>
            <person name="Selbmann L."/>
        </authorList>
    </citation>
    <scope>NUCLEOTIDE SEQUENCE</scope>
    <source>
        <strain evidence="1">CCFEE 5714</strain>
    </source>
</reference>
<protein>
    <submittedName>
        <fullName evidence="1">Uncharacterized protein</fullName>
    </submittedName>
</protein>